<evidence type="ECO:0000256" key="8">
    <source>
        <dbReference type="ARBA" id="ARBA00023224"/>
    </source>
</evidence>
<proteinExistence type="inferred from homology"/>
<evidence type="ECO:0000256" key="5">
    <source>
        <dbReference type="ARBA" id="ARBA00023040"/>
    </source>
</evidence>
<dbReference type="GO" id="GO:0071398">
    <property type="term" value="P:cellular response to fatty acid"/>
    <property type="evidence" value="ECO:0007669"/>
    <property type="project" value="TreeGrafter"/>
</dbReference>
<evidence type="ECO:0000256" key="3">
    <source>
        <dbReference type="ARBA" id="ARBA00022692"/>
    </source>
</evidence>
<dbReference type="PANTHER" id="PTHR45822">
    <property type="entry name" value="FREE FATTY ACID RECEPTOR 2-RELATED"/>
    <property type="match status" value="1"/>
</dbReference>
<dbReference type="PROSITE" id="PS00237">
    <property type="entry name" value="G_PROTEIN_RECEP_F1_1"/>
    <property type="match status" value="1"/>
</dbReference>
<evidence type="ECO:0000313" key="13">
    <source>
        <dbReference type="Proteomes" id="UP000824540"/>
    </source>
</evidence>
<feature type="transmembrane region" description="Helical" evidence="10">
    <location>
        <begin position="148"/>
        <end position="173"/>
    </location>
</feature>
<evidence type="ECO:0000256" key="10">
    <source>
        <dbReference type="SAM" id="Phobius"/>
    </source>
</evidence>
<evidence type="ECO:0000256" key="1">
    <source>
        <dbReference type="ARBA" id="ARBA00004651"/>
    </source>
</evidence>
<keyword evidence="6 10" id="KW-0472">Membrane</keyword>
<dbReference type="OrthoDB" id="5961208at2759"/>
<feature type="transmembrane region" description="Helical" evidence="10">
    <location>
        <begin position="185"/>
        <end position="209"/>
    </location>
</feature>
<feature type="transmembrane region" description="Helical" evidence="10">
    <location>
        <begin position="92"/>
        <end position="113"/>
    </location>
</feature>
<sequence length="284" mass="31738">MGICTRATPTNILLLNLTVSDLLFLLFLPLKMYEAASDMRWYLPSSICIITSFFFFSTIYASSLLLMAVAVDRYLGVTFPIRYKLHRRPMHGIAASVLAWIVSGGHTFTLFFIQGSPQGIAIVENHHVCYENFTSEQLQIVLPLRLEISVVLFFVPLLVSALCYARLIAILCGMPEMSRQKKQRAVAMAAGTLLVYLVCFLPFNISHIFSFDHGNSAPWRSYTLLLTATNTVLDPIIFYFSSAAFQASLRTILTQSWRSSSSCLLGAAHQDTGPTERQGHLSHL</sequence>
<keyword evidence="7 9" id="KW-0675">Receptor</keyword>
<evidence type="ECO:0000256" key="7">
    <source>
        <dbReference type="ARBA" id="ARBA00023170"/>
    </source>
</evidence>
<dbReference type="Proteomes" id="UP000824540">
    <property type="component" value="Unassembled WGS sequence"/>
</dbReference>
<keyword evidence="3 9" id="KW-0812">Transmembrane</keyword>
<evidence type="ECO:0000256" key="4">
    <source>
        <dbReference type="ARBA" id="ARBA00022989"/>
    </source>
</evidence>
<keyword evidence="13" id="KW-1185">Reference proteome</keyword>
<dbReference type="SUPFAM" id="SSF81321">
    <property type="entry name" value="Family A G protein-coupled receptor-like"/>
    <property type="match status" value="1"/>
</dbReference>
<dbReference type="Pfam" id="PF00001">
    <property type="entry name" value="7tm_1"/>
    <property type="match status" value="1"/>
</dbReference>
<comment type="caution">
    <text evidence="12">The sequence shown here is derived from an EMBL/GenBank/DDBJ whole genome shotgun (WGS) entry which is preliminary data.</text>
</comment>
<dbReference type="PRINTS" id="PR00237">
    <property type="entry name" value="GPCRRHODOPSN"/>
</dbReference>
<comment type="subcellular location">
    <subcellularLocation>
        <location evidence="1">Cell membrane</location>
        <topology evidence="1">Multi-pass membrane protein</topology>
    </subcellularLocation>
</comment>
<dbReference type="EMBL" id="JAFBMS010000094">
    <property type="protein sequence ID" value="KAG9337132.1"/>
    <property type="molecule type" value="Genomic_DNA"/>
</dbReference>
<name>A0A8T2NHI8_9TELE</name>
<dbReference type="InterPro" id="IPR017452">
    <property type="entry name" value="GPCR_Rhodpsn_7TM"/>
</dbReference>
<keyword evidence="2" id="KW-1003">Cell membrane</keyword>
<accession>A0A8T2NHI8</accession>
<evidence type="ECO:0000256" key="2">
    <source>
        <dbReference type="ARBA" id="ARBA00022475"/>
    </source>
</evidence>
<keyword evidence="5 9" id="KW-0297">G-protein coupled receptor</keyword>
<dbReference type="AlphaFoldDB" id="A0A8T2NHI8"/>
<evidence type="ECO:0000313" key="12">
    <source>
        <dbReference type="EMBL" id="KAG9337132.1"/>
    </source>
</evidence>
<dbReference type="PRINTS" id="PR01904">
    <property type="entry name" value="GPR40FAMILY"/>
</dbReference>
<protein>
    <recommendedName>
        <fullName evidence="11">G-protein coupled receptors family 1 profile domain-containing protein</fullName>
    </recommendedName>
</protein>
<feature type="domain" description="G-protein coupled receptors family 1 profile" evidence="11">
    <location>
        <begin position="1"/>
        <end position="238"/>
    </location>
</feature>
<dbReference type="PANTHER" id="PTHR45822:SF7">
    <property type="entry name" value="FREE FATTY ACID RECEPTOR 3-LIKE"/>
    <property type="match status" value="1"/>
</dbReference>
<evidence type="ECO:0000259" key="11">
    <source>
        <dbReference type="PROSITE" id="PS50262"/>
    </source>
</evidence>
<evidence type="ECO:0000256" key="9">
    <source>
        <dbReference type="RuleBase" id="RU000688"/>
    </source>
</evidence>
<dbReference type="GO" id="GO:0005886">
    <property type="term" value="C:plasma membrane"/>
    <property type="evidence" value="ECO:0007669"/>
    <property type="project" value="UniProtKB-SubCell"/>
</dbReference>
<keyword evidence="4 10" id="KW-1133">Transmembrane helix</keyword>
<dbReference type="GO" id="GO:0004930">
    <property type="term" value="F:G protein-coupled receptor activity"/>
    <property type="evidence" value="ECO:0007669"/>
    <property type="project" value="UniProtKB-KW"/>
</dbReference>
<dbReference type="PROSITE" id="PS50262">
    <property type="entry name" value="G_PROTEIN_RECEP_F1_2"/>
    <property type="match status" value="1"/>
</dbReference>
<gene>
    <name evidence="12" type="ORF">JZ751_029723</name>
</gene>
<dbReference type="InterPro" id="IPR000276">
    <property type="entry name" value="GPCR_Rhodpsn"/>
</dbReference>
<organism evidence="12 13">
    <name type="scientific">Albula glossodonta</name>
    <name type="common">roundjaw bonefish</name>
    <dbReference type="NCBI Taxonomy" id="121402"/>
    <lineage>
        <taxon>Eukaryota</taxon>
        <taxon>Metazoa</taxon>
        <taxon>Chordata</taxon>
        <taxon>Craniata</taxon>
        <taxon>Vertebrata</taxon>
        <taxon>Euteleostomi</taxon>
        <taxon>Actinopterygii</taxon>
        <taxon>Neopterygii</taxon>
        <taxon>Teleostei</taxon>
        <taxon>Albuliformes</taxon>
        <taxon>Albulidae</taxon>
        <taxon>Albula</taxon>
    </lineage>
</organism>
<feature type="transmembrane region" description="Helical" evidence="10">
    <location>
        <begin position="221"/>
        <end position="240"/>
    </location>
</feature>
<feature type="transmembrane region" description="Helical" evidence="10">
    <location>
        <begin position="12"/>
        <end position="30"/>
    </location>
</feature>
<comment type="similarity">
    <text evidence="9">Belongs to the G-protein coupled receptor 1 family.</text>
</comment>
<reference evidence="12" key="1">
    <citation type="thesis" date="2021" institute="BYU ScholarsArchive" country="Provo, UT, USA">
        <title>Applications of and Algorithms for Genome Assembly and Genomic Analyses with an Emphasis on Marine Teleosts.</title>
        <authorList>
            <person name="Pickett B.D."/>
        </authorList>
    </citation>
    <scope>NUCLEOTIDE SEQUENCE</scope>
    <source>
        <strain evidence="12">HI-2016</strain>
    </source>
</reference>
<evidence type="ECO:0000256" key="6">
    <source>
        <dbReference type="ARBA" id="ARBA00023136"/>
    </source>
</evidence>
<dbReference type="Gene3D" id="1.20.1070.10">
    <property type="entry name" value="Rhodopsin 7-helix transmembrane proteins"/>
    <property type="match status" value="1"/>
</dbReference>
<feature type="transmembrane region" description="Helical" evidence="10">
    <location>
        <begin position="42"/>
        <end position="71"/>
    </location>
</feature>
<keyword evidence="8 9" id="KW-0807">Transducer</keyword>
<dbReference type="InterPro" id="IPR013312">
    <property type="entry name" value="GPR40-rel_orph"/>
</dbReference>